<accession>A0A4R4QJG3</accession>
<comment type="caution">
    <text evidence="1">The sequence shown here is derived from an EMBL/GenBank/DDBJ whole genome shotgun (WGS) entry which is preliminary data.</text>
</comment>
<dbReference type="InterPro" id="IPR036465">
    <property type="entry name" value="vWFA_dom_sf"/>
</dbReference>
<keyword evidence="2" id="KW-1185">Reference proteome</keyword>
<evidence type="ECO:0000313" key="1">
    <source>
        <dbReference type="EMBL" id="TDC35847.1"/>
    </source>
</evidence>
<reference evidence="1 2" key="1">
    <citation type="submission" date="2019-03" db="EMBL/GenBank/DDBJ databases">
        <title>Draft genome sequences of novel Actinobacteria.</title>
        <authorList>
            <person name="Sahin N."/>
            <person name="Ay H."/>
            <person name="Saygin H."/>
        </authorList>
    </citation>
    <scope>NUCLEOTIDE SEQUENCE [LARGE SCALE GENOMIC DNA]</scope>
    <source>
        <strain evidence="1 2">JCM 30547</strain>
    </source>
</reference>
<dbReference type="EMBL" id="SMKA01000001">
    <property type="protein sequence ID" value="TDC35847.1"/>
    <property type="molecule type" value="Genomic_DNA"/>
</dbReference>
<sequence length="564" mass="61946">MTITVSNQKPAVLDPVHTISCKGDYDPLPVLGSVVVDPLRTPLNPGAPASITDAHGNDIGPDIEQLLMSCLAETVQPAAEQTMKEILGQTLVSYDQGTTLPVGELFAAQAGRAHKLPAPSRTVIYTAHQDVIPAAKALLSGSGDSNEFFAALAYAYHPDTLGFWFQSAAAFDDFKAWLTVQTQAMSAALPVQTVRLLGDFAALPLKGLTESLQLRVDDADGNDEFSFARVIVHMLMLYVEQQRAGATLQQGAATGCTAGVLPFTIGELFCPRSLVLVNVEVHARARANKITAEWMIINQALAAPVKVVSNQALSKLTTLQRATARAKVLAGAQQTGWPTGRAARVMFRKQPPSKVDLFAALTRVLKRMGKVNRSQNIFRRSKTTFLKANRRDPDDFNKAGRITSVSYMPDLHLYVDTSGSISEANYQEAVLMLIRIAKKLNVNLYFNSFSSVLSQETLLKVENKSVTHIWREFRRVPKVNGGTDYLQIWRYINASAVRKRRLSLVITDFEWTPPSTREDHPANLYYAPCGAMDWDSMVSNAKQFTRAMQHIDAATAQRLLGMIA</sequence>
<dbReference type="RefSeq" id="WP_132399962.1">
    <property type="nucleotide sequence ID" value="NZ_SMKA01000001.1"/>
</dbReference>
<dbReference type="Proteomes" id="UP000295075">
    <property type="component" value="Unassembled WGS sequence"/>
</dbReference>
<name>A0A4R4QJG3_9ACTN</name>
<dbReference type="SUPFAM" id="SSF53300">
    <property type="entry name" value="vWA-like"/>
    <property type="match status" value="1"/>
</dbReference>
<proteinExistence type="predicted"/>
<evidence type="ECO:0000313" key="2">
    <source>
        <dbReference type="Proteomes" id="UP000295075"/>
    </source>
</evidence>
<organism evidence="1 2">
    <name type="scientific">Kribbella albertanoniae</name>
    <dbReference type="NCBI Taxonomy" id="1266829"/>
    <lineage>
        <taxon>Bacteria</taxon>
        <taxon>Bacillati</taxon>
        <taxon>Actinomycetota</taxon>
        <taxon>Actinomycetes</taxon>
        <taxon>Propionibacteriales</taxon>
        <taxon>Kribbellaceae</taxon>
        <taxon>Kribbella</taxon>
    </lineage>
</organism>
<gene>
    <name evidence="1" type="ORF">E1261_00545</name>
</gene>
<protein>
    <submittedName>
        <fullName evidence="1">Uncharacterized protein</fullName>
    </submittedName>
</protein>
<dbReference type="OrthoDB" id="3837721at2"/>
<dbReference type="AlphaFoldDB" id="A0A4R4QJG3"/>